<name>A0A1G8U948_9GAMM</name>
<sequence length="90" mass="9886">MSDQICGVLLSKGGEMSFSNLFGAHPLLGFAVVMFIVTFFVSRKKVRSPLACAIVGAFSAFIPPLAIVFLVYFSLKAELPEYRADRPRIN</sequence>
<dbReference type="RefSeq" id="WP_090365400.1">
    <property type="nucleotide sequence ID" value="NZ_FNEM01000009.1"/>
</dbReference>
<keyword evidence="3" id="KW-1185">Reference proteome</keyword>
<keyword evidence="1" id="KW-0472">Membrane</keyword>
<organism evidence="2 3">
    <name type="scientific">Ferrimonas sediminum</name>
    <dbReference type="NCBI Taxonomy" id="718193"/>
    <lineage>
        <taxon>Bacteria</taxon>
        <taxon>Pseudomonadati</taxon>
        <taxon>Pseudomonadota</taxon>
        <taxon>Gammaproteobacteria</taxon>
        <taxon>Alteromonadales</taxon>
        <taxon>Ferrimonadaceae</taxon>
        <taxon>Ferrimonas</taxon>
    </lineage>
</organism>
<gene>
    <name evidence="2" type="ORF">SAMN04488540_10913</name>
</gene>
<keyword evidence="1" id="KW-1133">Transmembrane helix</keyword>
<proteinExistence type="predicted"/>
<feature type="transmembrane region" description="Helical" evidence="1">
    <location>
        <begin position="53"/>
        <end position="75"/>
    </location>
</feature>
<feature type="transmembrane region" description="Helical" evidence="1">
    <location>
        <begin position="20"/>
        <end position="41"/>
    </location>
</feature>
<dbReference type="Proteomes" id="UP000199527">
    <property type="component" value="Unassembled WGS sequence"/>
</dbReference>
<dbReference type="EMBL" id="FNEM01000009">
    <property type="protein sequence ID" value="SDJ50261.1"/>
    <property type="molecule type" value="Genomic_DNA"/>
</dbReference>
<evidence type="ECO:0000313" key="2">
    <source>
        <dbReference type="EMBL" id="SDJ50261.1"/>
    </source>
</evidence>
<dbReference type="OrthoDB" id="5739727at2"/>
<reference evidence="3" key="1">
    <citation type="submission" date="2016-10" db="EMBL/GenBank/DDBJ databases">
        <authorList>
            <person name="Varghese N."/>
            <person name="Submissions S."/>
        </authorList>
    </citation>
    <scope>NUCLEOTIDE SEQUENCE [LARGE SCALE GENOMIC DNA]</scope>
    <source>
        <strain evidence="3">DSM 23317</strain>
    </source>
</reference>
<dbReference type="AlphaFoldDB" id="A0A1G8U948"/>
<evidence type="ECO:0000256" key="1">
    <source>
        <dbReference type="SAM" id="Phobius"/>
    </source>
</evidence>
<keyword evidence="1" id="KW-0812">Transmembrane</keyword>
<accession>A0A1G8U948</accession>
<evidence type="ECO:0000313" key="3">
    <source>
        <dbReference type="Proteomes" id="UP000199527"/>
    </source>
</evidence>
<protein>
    <submittedName>
        <fullName evidence="2">Uncharacterized protein</fullName>
    </submittedName>
</protein>